<dbReference type="EMBL" id="AFFY01000005">
    <property type="protein sequence ID" value="EHH01604.1"/>
    <property type="molecule type" value="Genomic_DNA"/>
</dbReference>
<dbReference type="RefSeq" id="WP_008617309.1">
    <property type="nucleotide sequence ID" value="NZ_JH376581.1"/>
</dbReference>
<dbReference type="STRING" id="762968.HMPREF9441_00419"/>
<organism evidence="2 3">
    <name type="scientific">Paraprevotella clara YIT 11840</name>
    <dbReference type="NCBI Taxonomy" id="762968"/>
    <lineage>
        <taxon>Bacteria</taxon>
        <taxon>Pseudomonadati</taxon>
        <taxon>Bacteroidota</taxon>
        <taxon>Bacteroidia</taxon>
        <taxon>Bacteroidales</taxon>
        <taxon>Prevotellaceae</taxon>
        <taxon>Paraprevotella</taxon>
    </lineage>
</organism>
<evidence type="ECO:0000313" key="3">
    <source>
        <dbReference type="Proteomes" id="UP000003598"/>
    </source>
</evidence>
<accession>G5SM46</accession>
<reference evidence="2 3" key="1">
    <citation type="submission" date="2011-03" db="EMBL/GenBank/DDBJ databases">
        <authorList>
            <person name="Weinstock G."/>
            <person name="Sodergren E."/>
            <person name="Clifton S."/>
            <person name="Fulton L."/>
            <person name="Fulton B."/>
            <person name="Courtney L."/>
            <person name="Fronick C."/>
            <person name="Harrison M."/>
            <person name="Strong C."/>
            <person name="Farmer C."/>
            <person name="Delahaunty K."/>
            <person name="Markovic C."/>
            <person name="Hall O."/>
            <person name="Minx P."/>
            <person name="Tomlinson C."/>
            <person name="Mitreva M."/>
            <person name="Hou S."/>
            <person name="Chen J."/>
            <person name="Wollam A."/>
            <person name="Pepin K.H."/>
            <person name="Johnson M."/>
            <person name="Bhonagiri V."/>
            <person name="Zhang X."/>
            <person name="Suruliraj S."/>
            <person name="Warren W."/>
            <person name="Chinwalla A."/>
            <person name="Mardis E.R."/>
            <person name="Wilson R.K."/>
        </authorList>
    </citation>
    <scope>NUCLEOTIDE SEQUENCE [LARGE SCALE GENOMIC DNA]</scope>
    <source>
        <strain evidence="2 3">YIT 11840</strain>
    </source>
</reference>
<dbReference type="HOGENOM" id="CLU_189929_0_0_10"/>
<keyword evidence="1" id="KW-0472">Membrane</keyword>
<keyword evidence="1" id="KW-0812">Transmembrane</keyword>
<gene>
    <name evidence="2" type="ORF">HMPREF9441_00419</name>
</gene>
<dbReference type="AlphaFoldDB" id="G5SM46"/>
<dbReference type="Pfam" id="PF20482">
    <property type="entry name" value="DUF6722"/>
    <property type="match status" value="1"/>
</dbReference>
<sequence length="67" mass="7490">MVLEKLGDLCFDFAKLIFGGVILAAIMQLEINTAWLFTIGFVFVLLAVVFGCILFVLSNKKTNYLWG</sequence>
<feature type="transmembrane region" description="Helical" evidence="1">
    <location>
        <begin position="35"/>
        <end position="57"/>
    </location>
</feature>
<evidence type="ECO:0000256" key="1">
    <source>
        <dbReference type="SAM" id="Phobius"/>
    </source>
</evidence>
<dbReference type="InterPro" id="IPR046568">
    <property type="entry name" value="DUF6722"/>
</dbReference>
<dbReference type="eggNOG" id="ENOG5030QNZ">
    <property type="taxonomic scope" value="Bacteria"/>
</dbReference>
<dbReference type="GeneID" id="93559286"/>
<dbReference type="Proteomes" id="UP000003598">
    <property type="component" value="Unassembled WGS sequence"/>
</dbReference>
<dbReference type="OrthoDB" id="1097101at2"/>
<keyword evidence="1" id="KW-1133">Transmembrane helix</keyword>
<keyword evidence="3" id="KW-1185">Reference proteome</keyword>
<comment type="caution">
    <text evidence="2">The sequence shown here is derived from an EMBL/GenBank/DDBJ whole genome shotgun (WGS) entry which is preliminary data.</text>
</comment>
<feature type="transmembrane region" description="Helical" evidence="1">
    <location>
        <begin position="9"/>
        <end position="29"/>
    </location>
</feature>
<proteinExistence type="predicted"/>
<name>G5SM46_9BACT</name>
<evidence type="ECO:0000313" key="2">
    <source>
        <dbReference type="EMBL" id="EHH01604.1"/>
    </source>
</evidence>
<protein>
    <submittedName>
        <fullName evidence="2">Uncharacterized protein</fullName>
    </submittedName>
</protein>